<reference evidence="1" key="1">
    <citation type="journal article" date="2021" name="Sci. Adv.">
        <title>The American lobster genome reveals insights on longevity, neural, and immune adaptations.</title>
        <authorList>
            <person name="Polinski J.M."/>
            <person name="Zimin A.V."/>
            <person name="Clark K.F."/>
            <person name="Kohn A.B."/>
            <person name="Sadowski N."/>
            <person name="Timp W."/>
            <person name="Ptitsyn A."/>
            <person name="Khanna P."/>
            <person name="Romanova D.Y."/>
            <person name="Williams P."/>
            <person name="Greenwood S.J."/>
            <person name="Moroz L.L."/>
            <person name="Walt D.R."/>
            <person name="Bodnar A.G."/>
        </authorList>
    </citation>
    <scope>NUCLEOTIDE SEQUENCE</scope>
    <source>
        <strain evidence="1">GMGI-L3</strain>
    </source>
</reference>
<sequence length="89" mass="10486">MDKYFPENVDLEKHSWIRNVFNVNASEVGEDIPGFQEELLDLQENQVQKQSLESLQYSKFWTQLKEKPIPTREAEKAPLFNNISVNKVF</sequence>
<evidence type="ECO:0000313" key="2">
    <source>
        <dbReference type="Proteomes" id="UP000747542"/>
    </source>
</evidence>
<gene>
    <name evidence="1" type="ORF">Hamer_G004212</name>
</gene>
<protein>
    <submittedName>
        <fullName evidence="1">Uncharacterized protein</fullName>
    </submittedName>
</protein>
<organism evidence="1 2">
    <name type="scientific">Homarus americanus</name>
    <name type="common">American lobster</name>
    <dbReference type="NCBI Taxonomy" id="6706"/>
    <lineage>
        <taxon>Eukaryota</taxon>
        <taxon>Metazoa</taxon>
        <taxon>Ecdysozoa</taxon>
        <taxon>Arthropoda</taxon>
        <taxon>Crustacea</taxon>
        <taxon>Multicrustacea</taxon>
        <taxon>Malacostraca</taxon>
        <taxon>Eumalacostraca</taxon>
        <taxon>Eucarida</taxon>
        <taxon>Decapoda</taxon>
        <taxon>Pleocyemata</taxon>
        <taxon>Astacidea</taxon>
        <taxon>Nephropoidea</taxon>
        <taxon>Nephropidae</taxon>
        <taxon>Homarus</taxon>
    </lineage>
</organism>
<dbReference type="Proteomes" id="UP000747542">
    <property type="component" value="Unassembled WGS sequence"/>
</dbReference>
<evidence type="ECO:0000313" key="1">
    <source>
        <dbReference type="EMBL" id="KAG7159565.1"/>
    </source>
</evidence>
<keyword evidence="2" id="KW-1185">Reference proteome</keyword>
<comment type="caution">
    <text evidence="1">The sequence shown here is derived from an EMBL/GenBank/DDBJ whole genome shotgun (WGS) entry which is preliminary data.</text>
</comment>
<dbReference type="AlphaFoldDB" id="A0A8J5JQ18"/>
<name>A0A8J5JQ18_HOMAM</name>
<proteinExistence type="predicted"/>
<accession>A0A8J5JQ18</accession>
<dbReference type="EMBL" id="JAHLQT010033114">
    <property type="protein sequence ID" value="KAG7159565.1"/>
    <property type="molecule type" value="Genomic_DNA"/>
</dbReference>